<organism evidence="10 11">
    <name type="scientific">Thermotomaculum hydrothermale</name>
    <dbReference type="NCBI Taxonomy" id="981385"/>
    <lineage>
        <taxon>Bacteria</taxon>
        <taxon>Pseudomonadati</taxon>
        <taxon>Acidobacteriota</taxon>
        <taxon>Holophagae</taxon>
        <taxon>Thermotomaculales</taxon>
        <taxon>Thermotomaculaceae</taxon>
        <taxon>Thermotomaculum</taxon>
    </lineage>
</organism>
<dbReference type="PANTHER" id="PTHR45663:SF11">
    <property type="entry name" value="GEO12009P1"/>
    <property type="match status" value="1"/>
</dbReference>
<keyword evidence="4 8" id="KW-1015">Disulfide bond</keyword>
<dbReference type="GO" id="GO:0005737">
    <property type="term" value="C:cytoplasm"/>
    <property type="evidence" value="ECO:0007669"/>
    <property type="project" value="TreeGrafter"/>
</dbReference>
<evidence type="ECO:0000256" key="4">
    <source>
        <dbReference type="ARBA" id="ARBA00023157"/>
    </source>
</evidence>
<dbReference type="KEGG" id="thyd:TTHT_1567"/>
<evidence type="ECO:0000313" key="10">
    <source>
        <dbReference type="EMBL" id="BBB33061.1"/>
    </source>
</evidence>
<dbReference type="EMBL" id="AP017470">
    <property type="protein sequence ID" value="BBB33061.1"/>
    <property type="molecule type" value="Genomic_DNA"/>
</dbReference>
<dbReference type="Gene3D" id="3.40.30.10">
    <property type="entry name" value="Glutaredoxin"/>
    <property type="match status" value="1"/>
</dbReference>
<name>A0A7R6SYX9_9BACT</name>
<dbReference type="SUPFAM" id="SSF52833">
    <property type="entry name" value="Thioredoxin-like"/>
    <property type="match status" value="1"/>
</dbReference>
<dbReference type="CDD" id="cd02947">
    <property type="entry name" value="TRX_family"/>
    <property type="match status" value="1"/>
</dbReference>
<feature type="disulfide bond" description="Redox-active" evidence="8">
    <location>
        <begin position="31"/>
        <end position="34"/>
    </location>
</feature>
<feature type="site" description="Contributes to redox potential value" evidence="7">
    <location>
        <position position="32"/>
    </location>
</feature>
<dbReference type="InterPro" id="IPR005746">
    <property type="entry name" value="Thioredoxin"/>
</dbReference>
<evidence type="ECO:0000256" key="5">
    <source>
        <dbReference type="ARBA" id="ARBA00023284"/>
    </source>
</evidence>
<feature type="site" description="Deprotonates C-terminal active site Cys" evidence="7">
    <location>
        <position position="25"/>
    </location>
</feature>
<evidence type="ECO:0000256" key="1">
    <source>
        <dbReference type="ARBA" id="ARBA00008987"/>
    </source>
</evidence>
<dbReference type="RefSeq" id="WP_201327359.1">
    <property type="nucleotide sequence ID" value="NZ_AP017470.1"/>
</dbReference>
<evidence type="ECO:0000256" key="7">
    <source>
        <dbReference type="PIRSR" id="PIRSR000077-1"/>
    </source>
</evidence>
<evidence type="ECO:0000256" key="3">
    <source>
        <dbReference type="ARBA" id="ARBA00022982"/>
    </source>
</evidence>
<dbReference type="PANTHER" id="PTHR45663">
    <property type="entry name" value="GEO12009P1"/>
    <property type="match status" value="1"/>
</dbReference>
<keyword evidence="3" id="KW-0249">Electron transport</keyword>
<sequence length="107" mass="12441">MKVKELNDESFFETIKNSEKLVIVDCYSPKCAPCKVLEPIMEKFADEFPDAQFYRIDVVENYKVMKEFGIFSVPCILFFKNGQLQSEVIGLYPEETLRLKIKAMLEA</sequence>
<dbReference type="AlphaFoldDB" id="A0A7R6SYX9"/>
<dbReference type="InterPro" id="IPR036249">
    <property type="entry name" value="Thioredoxin-like_sf"/>
</dbReference>
<feature type="active site" description="Nucleophile" evidence="7">
    <location>
        <position position="34"/>
    </location>
</feature>
<reference evidence="10 11" key="1">
    <citation type="journal article" date="2012" name="Extremophiles">
        <title>Thermotomaculum hydrothermale gen. nov., sp. nov., a novel heterotrophic thermophile within the phylum Acidobacteria from a deep-sea hydrothermal vent chimney in the Southern Okinawa Trough.</title>
        <authorList>
            <person name="Izumi H."/>
            <person name="Nunoura T."/>
            <person name="Miyazaki M."/>
            <person name="Mino S."/>
            <person name="Toki T."/>
            <person name="Takai K."/>
            <person name="Sako Y."/>
            <person name="Sawabe T."/>
            <person name="Nakagawa S."/>
        </authorList>
    </citation>
    <scope>NUCLEOTIDE SEQUENCE [LARGE SCALE GENOMIC DNA]</scope>
    <source>
        <strain evidence="10 11">AC55</strain>
    </source>
</reference>
<evidence type="ECO:0000259" key="9">
    <source>
        <dbReference type="PROSITE" id="PS51352"/>
    </source>
</evidence>
<evidence type="ECO:0000313" key="11">
    <source>
        <dbReference type="Proteomes" id="UP000595564"/>
    </source>
</evidence>
<evidence type="ECO:0000256" key="6">
    <source>
        <dbReference type="PIRNR" id="PIRNR000077"/>
    </source>
</evidence>
<dbReference type="PIRSF" id="PIRSF000077">
    <property type="entry name" value="Thioredoxin"/>
    <property type="match status" value="1"/>
</dbReference>
<feature type="site" description="Contributes to redox potential value" evidence="7">
    <location>
        <position position="33"/>
    </location>
</feature>
<keyword evidence="5 8" id="KW-0676">Redox-active center</keyword>
<dbReference type="Pfam" id="PF00085">
    <property type="entry name" value="Thioredoxin"/>
    <property type="match status" value="1"/>
</dbReference>
<dbReference type="Proteomes" id="UP000595564">
    <property type="component" value="Chromosome"/>
</dbReference>
<proteinExistence type="inferred from homology"/>
<evidence type="ECO:0000256" key="2">
    <source>
        <dbReference type="ARBA" id="ARBA00022448"/>
    </source>
</evidence>
<dbReference type="GO" id="GO:0015035">
    <property type="term" value="F:protein-disulfide reductase activity"/>
    <property type="evidence" value="ECO:0007669"/>
    <property type="project" value="InterPro"/>
</dbReference>
<keyword evidence="11" id="KW-1185">Reference proteome</keyword>
<keyword evidence="2" id="KW-0813">Transport</keyword>
<evidence type="ECO:0000256" key="8">
    <source>
        <dbReference type="PIRSR" id="PIRSR000077-4"/>
    </source>
</evidence>
<comment type="similarity">
    <text evidence="1 6">Belongs to the thioredoxin family.</text>
</comment>
<dbReference type="InterPro" id="IPR013766">
    <property type="entry name" value="Thioredoxin_domain"/>
</dbReference>
<accession>A0A7R6SYX9</accession>
<gene>
    <name evidence="10" type="ORF">TTHT_1567</name>
</gene>
<feature type="active site" description="Nucleophile" evidence="7">
    <location>
        <position position="31"/>
    </location>
</feature>
<protein>
    <recommendedName>
        <fullName evidence="6">Thioredoxin</fullName>
    </recommendedName>
</protein>
<feature type="domain" description="Thioredoxin" evidence="9">
    <location>
        <begin position="1"/>
        <end position="106"/>
    </location>
</feature>
<dbReference type="PROSITE" id="PS51352">
    <property type="entry name" value="THIOREDOXIN_2"/>
    <property type="match status" value="1"/>
</dbReference>